<sequence>MAVVTPRTWVVGEVVTAAYMNAEIRDQFTPLVGLFACTQVVNSSFSLGSHASNYTALSYSAISSSNNTSMWNISNPTRLVAPRAGTYIVHGGISWPSGLSTNDARAEWRLNGSGSATATARVTTQVESSGNCQAVASGVLIFTAASQYAEVHANQNSGGSLSLNVTMGMTCVSQATS</sequence>
<proteinExistence type="predicted"/>
<dbReference type="EMBL" id="MQUR01000005">
    <property type="protein sequence ID" value="OLZ72578.1"/>
    <property type="molecule type" value="Genomic_DNA"/>
</dbReference>
<name>A0ABX3G9P4_9ACTN</name>
<evidence type="ECO:0000313" key="1">
    <source>
        <dbReference type="EMBL" id="OLZ72578.1"/>
    </source>
</evidence>
<reference evidence="1 2" key="1">
    <citation type="submission" date="2016-01" db="EMBL/GenBank/DDBJ databases">
        <title>Streptomyces amritsarensis strain MTCC 11845 genome sequencing and assembly.</title>
        <authorList>
            <person name="Sharma D."/>
            <person name="Nair G.R."/>
            <person name="Kaur G."/>
            <person name="Manhas R.K."/>
            <person name="Mayilraj S."/>
        </authorList>
    </citation>
    <scope>NUCLEOTIDE SEQUENCE [LARGE SCALE GENOMIC DNA]</scope>
    <source>
        <strain evidence="1 2">MTCC 11845</strain>
    </source>
</reference>
<keyword evidence="2" id="KW-1185">Reference proteome</keyword>
<dbReference type="Proteomes" id="UP000187151">
    <property type="component" value="Unassembled WGS sequence"/>
</dbReference>
<dbReference type="RefSeq" id="WP_076043250.1">
    <property type="nucleotide sequence ID" value="NZ_MQUR01000005.1"/>
</dbReference>
<organism evidence="1 2">
    <name type="scientific">Streptomyces amritsarensis</name>
    <dbReference type="NCBI Taxonomy" id="681158"/>
    <lineage>
        <taxon>Bacteria</taxon>
        <taxon>Bacillati</taxon>
        <taxon>Actinomycetota</taxon>
        <taxon>Actinomycetes</taxon>
        <taxon>Kitasatosporales</taxon>
        <taxon>Streptomycetaceae</taxon>
        <taxon>Streptomyces</taxon>
    </lineage>
</organism>
<gene>
    <name evidence="1" type="ORF">AVW11_04080</name>
</gene>
<evidence type="ECO:0000313" key="2">
    <source>
        <dbReference type="Proteomes" id="UP000187151"/>
    </source>
</evidence>
<comment type="caution">
    <text evidence="1">The sequence shown here is derived from an EMBL/GenBank/DDBJ whole genome shotgun (WGS) entry which is preliminary data.</text>
</comment>
<protein>
    <submittedName>
        <fullName evidence="1">Uncharacterized protein</fullName>
    </submittedName>
</protein>
<accession>A0ABX3G9P4</accession>